<accession>A0A3S3QPZ3</accession>
<evidence type="ECO:0000313" key="3">
    <source>
        <dbReference type="Proteomes" id="UP000287853"/>
    </source>
</evidence>
<sequence>MSFIARTKQHVQTIEQREEASADPFAFDADSLNPLETSSSYQSYELPEQFNHVNLQALATAEGPAGELAVVAKKVHPWSSLYYGMTAVDVVQRLYTEWIPKYCGPNCEIQVLSPMIRGSLGTASLNKTLQQAVNPGQAGRAEIMVGEKIFRVGDRVIHRRNNYDLGVFNGDIGRITAVNNEAMTCGSAFSRTSGRWTISANRSPSWNWPMPSPFINPRARNLRS</sequence>
<organism evidence="2 3">
    <name type="scientific">Candidatus Electrothrix aarhusensis</name>
    <dbReference type="NCBI Taxonomy" id="1859131"/>
    <lineage>
        <taxon>Bacteria</taxon>
        <taxon>Pseudomonadati</taxon>
        <taxon>Thermodesulfobacteriota</taxon>
        <taxon>Desulfobulbia</taxon>
        <taxon>Desulfobulbales</taxon>
        <taxon>Desulfobulbaceae</taxon>
        <taxon>Candidatus Electrothrix</taxon>
    </lineage>
</organism>
<dbReference type="EC" id="3.1.11.5" evidence="2"/>
<dbReference type="InterPro" id="IPR027417">
    <property type="entry name" value="P-loop_NTPase"/>
</dbReference>
<name>A0A3S3QPZ3_9BACT</name>
<dbReference type="Pfam" id="PF18335">
    <property type="entry name" value="SH3_13"/>
    <property type="match status" value="1"/>
</dbReference>
<comment type="caution">
    <text evidence="2">The sequence shown here is derived from an EMBL/GenBank/DDBJ whole genome shotgun (WGS) entry which is preliminary data.</text>
</comment>
<gene>
    <name evidence="2" type="ORF">H206_01830</name>
</gene>
<dbReference type="Proteomes" id="UP000287853">
    <property type="component" value="Unassembled WGS sequence"/>
</dbReference>
<protein>
    <submittedName>
        <fullName evidence="2">Exodeoxyribonuclease V alpha subunit</fullName>
        <ecNumber evidence="2">3.1.11.5</ecNumber>
    </submittedName>
</protein>
<proteinExistence type="predicted"/>
<keyword evidence="2" id="KW-0378">Hydrolase</keyword>
<dbReference type="InterPro" id="IPR041451">
    <property type="entry name" value="RecD2_SH13"/>
</dbReference>
<evidence type="ECO:0000313" key="2">
    <source>
        <dbReference type="EMBL" id="RWX44311.1"/>
    </source>
</evidence>
<dbReference type="AlphaFoldDB" id="A0A3S3QPZ3"/>
<reference evidence="2 3" key="1">
    <citation type="submission" date="2017-01" db="EMBL/GenBank/DDBJ databases">
        <title>The cable genome- insights into the physiology and evolution of filamentous bacteria capable of sulfide oxidation via long distance electron transfer.</title>
        <authorList>
            <person name="Schreiber L."/>
            <person name="Bjerg J.T."/>
            <person name="Boggild A."/>
            <person name="Van De Vossenberg J."/>
            <person name="Meysman F."/>
            <person name="Nielsen L.P."/>
            <person name="Schramm A."/>
            <person name="Kjeldsen K.U."/>
        </authorList>
    </citation>
    <scope>NUCLEOTIDE SEQUENCE [LARGE SCALE GENOMIC DNA]</scope>
    <source>
        <strain evidence="2">MCF</strain>
    </source>
</reference>
<evidence type="ECO:0000259" key="1">
    <source>
        <dbReference type="Pfam" id="PF18335"/>
    </source>
</evidence>
<dbReference type="Gene3D" id="3.40.50.300">
    <property type="entry name" value="P-loop containing nucleotide triphosphate hydrolases"/>
    <property type="match status" value="1"/>
</dbReference>
<dbReference type="SUPFAM" id="SSF52540">
    <property type="entry name" value="P-loop containing nucleoside triphosphate hydrolases"/>
    <property type="match status" value="1"/>
</dbReference>
<feature type="domain" description="ATP-dependent RecD2 DNA helicase SH3" evidence="1">
    <location>
        <begin position="125"/>
        <end position="184"/>
    </location>
</feature>
<dbReference type="Gene3D" id="2.30.30.940">
    <property type="match status" value="1"/>
</dbReference>
<dbReference type="EMBL" id="MTKO01000097">
    <property type="protein sequence ID" value="RWX44311.1"/>
    <property type="molecule type" value="Genomic_DNA"/>
</dbReference>
<keyword evidence="3" id="KW-1185">Reference proteome</keyword>
<dbReference type="GO" id="GO:0008854">
    <property type="term" value="F:exodeoxyribonuclease V activity"/>
    <property type="evidence" value="ECO:0007669"/>
    <property type="project" value="UniProtKB-EC"/>
</dbReference>